<dbReference type="AlphaFoldDB" id="A0A150IWP9"/>
<accession>A0A150IWP9</accession>
<gene>
    <name evidence="1" type="ORF">AMQ74_01434</name>
</gene>
<name>A0A150IWP9_9EURY</name>
<evidence type="ECO:0000313" key="1">
    <source>
        <dbReference type="EMBL" id="KYC49390.1"/>
    </source>
</evidence>
<dbReference type="Proteomes" id="UP000075578">
    <property type="component" value="Unassembled WGS sequence"/>
</dbReference>
<proteinExistence type="predicted"/>
<organism evidence="1 2">
    <name type="scientific">Candidatus Methanofastidiosum methylothiophilum</name>
    <dbReference type="NCBI Taxonomy" id="1705564"/>
    <lineage>
        <taxon>Archaea</taxon>
        <taxon>Methanobacteriati</taxon>
        <taxon>Methanobacteriota</taxon>
        <taxon>Stenosarchaea group</taxon>
        <taxon>Candidatus Methanofastidiosia</taxon>
        <taxon>Candidatus Methanofastidiosales</taxon>
        <taxon>Candidatus Methanofastidiosaceae</taxon>
        <taxon>Candidatus Methanofastidiosum</taxon>
    </lineage>
</organism>
<sequence>METEKRLKYVGVIMNAWLYGVEDTANLFFDKPKLFYRKWGAIAIRPFIESWNDLGIEFQKGLSPYNTSKMFIEALVKSNFMNEDDFDMCGDDNKFVFSAIRCPYKEHCGRLSFEKKELACLRAITLLGAMDFNKEGDSQKYKYDFEFVLENPCTIIFEKFKD</sequence>
<evidence type="ECO:0000313" key="2">
    <source>
        <dbReference type="Proteomes" id="UP000075578"/>
    </source>
</evidence>
<comment type="caution">
    <text evidence="1">The sequence shown here is derived from an EMBL/GenBank/DDBJ whole genome shotgun (WGS) entry which is preliminary data.</text>
</comment>
<dbReference type="EMBL" id="LNGD01000105">
    <property type="protein sequence ID" value="KYC49390.1"/>
    <property type="molecule type" value="Genomic_DNA"/>
</dbReference>
<protein>
    <submittedName>
        <fullName evidence="1">Uncharacterized protein</fullName>
    </submittedName>
</protein>
<reference evidence="1 2" key="1">
    <citation type="journal article" date="2016" name="ISME J.">
        <title>Chasing the elusive Euryarchaeota class WSA2: genomes reveal a uniquely fastidious methyl-reducing methanogen.</title>
        <authorList>
            <person name="Nobu M.K."/>
            <person name="Narihiro T."/>
            <person name="Kuroda K."/>
            <person name="Mei R."/>
            <person name="Liu W.T."/>
        </authorList>
    </citation>
    <scope>NUCLEOTIDE SEQUENCE [LARGE SCALE GENOMIC DNA]</scope>
    <source>
        <strain evidence="1">U1lsi0528_Bin089</strain>
    </source>
</reference>